<dbReference type="Pfam" id="PF13561">
    <property type="entry name" value="adh_short_C2"/>
    <property type="match status" value="1"/>
</dbReference>
<name>A0A518GHC8_9BACT</name>
<comment type="similarity">
    <text evidence="1">Belongs to the short-chain dehydrogenases/reductases (SDR) family.</text>
</comment>
<sequence>MSTTKSLQGKVAIVTGAARGIGAAAAIELARAGAHVVVNDILPPDDTLKKITMVGGTGSAGVADVTDRAAVDQLVQSTKDTHGRIDLLVTNAAYSDRELFYKADLDGFQKTIDVCLWGPFNFVRAVANVMIEQGTGGAMVCISSPHAFKAIPGAMAYNMAKAATDQMARTAACELAEHRIRVNIVHPGWTDTPGERKFFHETELNARGSELPWGRLAKPEEIARGVLFLCEPGSEYINGATLPIDGGALLPHEQMFRVSGRPG</sequence>
<dbReference type="Proteomes" id="UP000318017">
    <property type="component" value="Chromosome"/>
</dbReference>
<dbReference type="Gene3D" id="3.40.50.720">
    <property type="entry name" value="NAD(P)-binding Rossmann-like Domain"/>
    <property type="match status" value="1"/>
</dbReference>
<proteinExistence type="inferred from homology"/>
<dbReference type="RefSeq" id="WP_145086186.1">
    <property type="nucleotide sequence ID" value="NZ_CP036298.1"/>
</dbReference>
<evidence type="ECO:0000256" key="1">
    <source>
        <dbReference type="ARBA" id="ARBA00006484"/>
    </source>
</evidence>
<organism evidence="2 3">
    <name type="scientific">Aureliella helgolandensis</name>
    <dbReference type="NCBI Taxonomy" id="2527968"/>
    <lineage>
        <taxon>Bacteria</taxon>
        <taxon>Pseudomonadati</taxon>
        <taxon>Planctomycetota</taxon>
        <taxon>Planctomycetia</taxon>
        <taxon>Pirellulales</taxon>
        <taxon>Pirellulaceae</taxon>
        <taxon>Aureliella</taxon>
    </lineage>
</organism>
<gene>
    <name evidence="2" type="primary">kduD</name>
    <name evidence="2" type="ORF">Q31a_63610</name>
</gene>
<dbReference type="AlphaFoldDB" id="A0A518GHC8"/>
<dbReference type="InterPro" id="IPR036291">
    <property type="entry name" value="NAD(P)-bd_dom_sf"/>
</dbReference>
<protein>
    <submittedName>
        <fullName evidence="2">2-dehydro-3-deoxy-D-gluconate 5-dehydrogenase</fullName>
        <ecNumber evidence="2">1.1.1.127</ecNumber>
    </submittedName>
</protein>
<evidence type="ECO:0000313" key="3">
    <source>
        <dbReference type="Proteomes" id="UP000318017"/>
    </source>
</evidence>
<dbReference type="InterPro" id="IPR002347">
    <property type="entry name" value="SDR_fam"/>
</dbReference>
<accession>A0A518GHC8</accession>
<dbReference type="OrthoDB" id="9804774at2"/>
<dbReference type="KEGG" id="ahel:Q31a_63610"/>
<dbReference type="FunFam" id="3.40.50.720:FF:000084">
    <property type="entry name" value="Short-chain dehydrogenase reductase"/>
    <property type="match status" value="1"/>
</dbReference>
<dbReference type="GO" id="GO:0047001">
    <property type="term" value="F:2-dehydro-3-deoxy-D-gluconate 5-dehydrogenase activity"/>
    <property type="evidence" value="ECO:0007669"/>
    <property type="project" value="UniProtKB-EC"/>
</dbReference>
<dbReference type="PRINTS" id="PR00081">
    <property type="entry name" value="GDHRDH"/>
</dbReference>
<dbReference type="SUPFAM" id="SSF51735">
    <property type="entry name" value="NAD(P)-binding Rossmann-fold domains"/>
    <property type="match status" value="1"/>
</dbReference>
<dbReference type="EMBL" id="CP036298">
    <property type="protein sequence ID" value="QDV27968.1"/>
    <property type="molecule type" value="Genomic_DNA"/>
</dbReference>
<dbReference type="InterPro" id="IPR020904">
    <property type="entry name" value="Sc_DH/Rdtase_CS"/>
</dbReference>
<dbReference type="PANTHER" id="PTHR42760">
    <property type="entry name" value="SHORT-CHAIN DEHYDROGENASES/REDUCTASES FAMILY MEMBER"/>
    <property type="match status" value="1"/>
</dbReference>
<reference evidence="2 3" key="1">
    <citation type="submission" date="2019-02" db="EMBL/GenBank/DDBJ databases">
        <title>Deep-cultivation of Planctomycetes and their phenomic and genomic characterization uncovers novel biology.</title>
        <authorList>
            <person name="Wiegand S."/>
            <person name="Jogler M."/>
            <person name="Boedeker C."/>
            <person name="Pinto D."/>
            <person name="Vollmers J."/>
            <person name="Rivas-Marin E."/>
            <person name="Kohn T."/>
            <person name="Peeters S.H."/>
            <person name="Heuer A."/>
            <person name="Rast P."/>
            <person name="Oberbeckmann S."/>
            <person name="Bunk B."/>
            <person name="Jeske O."/>
            <person name="Meyerdierks A."/>
            <person name="Storesund J.E."/>
            <person name="Kallscheuer N."/>
            <person name="Luecker S."/>
            <person name="Lage O.M."/>
            <person name="Pohl T."/>
            <person name="Merkel B.J."/>
            <person name="Hornburger P."/>
            <person name="Mueller R.-W."/>
            <person name="Bruemmer F."/>
            <person name="Labrenz M."/>
            <person name="Spormann A.M."/>
            <person name="Op den Camp H."/>
            <person name="Overmann J."/>
            <person name="Amann R."/>
            <person name="Jetten M.S.M."/>
            <person name="Mascher T."/>
            <person name="Medema M.H."/>
            <person name="Devos D.P."/>
            <person name="Kaster A.-K."/>
            <person name="Ovreas L."/>
            <person name="Rohde M."/>
            <person name="Galperin M.Y."/>
            <person name="Jogler C."/>
        </authorList>
    </citation>
    <scope>NUCLEOTIDE SEQUENCE [LARGE SCALE GENOMIC DNA]</scope>
    <source>
        <strain evidence="2 3">Q31a</strain>
    </source>
</reference>
<dbReference type="EC" id="1.1.1.127" evidence="2"/>
<keyword evidence="2" id="KW-0560">Oxidoreductase</keyword>
<evidence type="ECO:0000313" key="2">
    <source>
        <dbReference type="EMBL" id="QDV27968.1"/>
    </source>
</evidence>
<keyword evidence="3" id="KW-1185">Reference proteome</keyword>
<dbReference type="CDD" id="cd05233">
    <property type="entry name" value="SDR_c"/>
    <property type="match status" value="1"/>
</dbReference>
<dbReference type="PROSITE" id="PS00061">
    <property type="entry name" value="ADH_SHORT"/>
    <property type="match status" value="1"/>
</dbReference>